<keyword evidence="1 8" id="KW-0004">4Fe-4S</keyword>
<evidence type="ECO:0000256" key="5">
    <source>
        <dbReference type="ARBA" id="ARBA00022723"/>
    </source>
</evidence>
<evidence type="ECO:0000259" key="11">
    <source>
        <dbReference type="PROSITE" id="PS51918"/>
    </source>
</evidence>
<dbReference type="SMART" id="SM00729">
    <property type="entry name" value="Elp3"/>
    <property type="match status" value="1"/>
</dbReference>
<feature type="binding site" evidence="8">
    <location>
        <position position="161"/>
    </location>
    <ligand>
        <name>[4Fe-4S] cluster</name>
        <dbReference type="ChEBI" id="CHEBI:49883"/>
        <label>2</label>
        <note>4Fe-4S-S-AdoMet</note>
    </ligand>
</feature>
<dbReference type="PROSITE" id="PS50926">
    <property type="entry name" value="TRAM"/>
    <property type="match status" value="1"/>
</dbReference>
<reference evidence="12 13" key="1">
    <citation type="submission" date="2015-07" db="EMBL/GenBank/DDBJ databases">
        <title>Genome sequence of Ornatilinea apprima DSM 23815.</title>
        <authorList>
            <person name="Hemp J."/>
            <person name="Ward L.M."/>
            <person name="Pace L.A."/>
            <person name="Fischer W.W."/>
        </authorList>
    </citation>
    <scope>NUCLEOTIDE SEQUENCE [LARGE SCALE GENOMIC DNA]</scope>
    <source>
        <strain evidence="12 13">P3M-1</strain>
    </source>
</reference>
<gene>
    <name evidence="8" type="primary">rimO</name>
    <name evidence="12" type="ORF">ADN00_13900</name>
</gene>
<dbReference type="PATRIC" id="fig|1134406.4.peg.1358"/>
<feature type="binding site" evidence="8">
    <location>
        <position position="15"/>
    </location>
    <ligand>
        <name>[4Fe-4S] cluster</name>
        <dbReference type="ChEBI" id="CHEBI:49883"/>
        <label>1</label>
    </ligand>
</feature>
<proteinExistence type="inferred from homology"/>
<dbReference type="PROSITE" id="PS01278">
    <property type="entry name" value="MTTASE_RADICAL"/>
    <property type="match status" value="1"/>
</dbReference>
<dbReference type="InterPro" id="IPR013848">
    <property type="entry name" value="Methylthiotransferase_N"/>
</dbReference>
<dbReference type="GO" id="GO:0005829">
    <property type="term" value="C:cytosol"/>
    <property type="evidence" value="ECO:0007669"/>
    <property type="project" value="TreeGrafter"/>
</dbReference>
<dbReference type="InterPro" id="IPR012340">
    <property type="entry name" value="NA-bd_OB-fold"/>
</dbReference>
<dbReference type="PANTHER" id="PTHR43837:SF1">
    <property type="entry name" value="RIBOSOMAL PROTEIN US12 METHYLTHIOTRANSFERASE RIMO"/>
    <property type="match status" value="1"/>
</dbReference>
<evidence type="ECO:0000256" key="6">
    <source>
        <dbReference type="ARBA" id="ARBA00023004"/>
    </source>
</evidence>
<dbReference type="SFLD" id="SFLDG01061">
    <property type="entry name" value="methylthiotransferase"/>
    <property type="match status" value="1"/>
</dbReference>
<feature type="domain" description="Radical SAM core" evidence="11">
    <location>
        <begin position="147"/>
        <end position="378"/>
    </location>
</feature>
<dbReference type="PROSITE" id="PS51257">
    <property type="entry name" value="PROKAR_LIPOPROTEIN"/>
    <property type="match status" value="1"/>
</dbReference>
<keyword evidence="6 8" id="KW-0408">Iron</keyword>
<evidence type="ECO:0000313" key="12">
    <source>
        <dbReference type="EMBL" id="KPL74380.1"/>
    </source>
</evidence>
<evidence type="ECO:0000256" key="8">
    <source>
        <dbReference type="HAMAP-Rule" id="MF_01865"/>
    </source>
</evidence>
<dbReference type="InterPro" id="IPR005840">
    <property type="entry name" value="Ribosomal_uS12_MeSTrfase_RimO"/>
</dbReference>
<dbReference type="NCBIfam" id="TIGR01125">
    <property type="entry name" value="30S ribosomal protein S12 methylthiotransferase RimO"/>
    <property type="match status" value="1"/>
</dbReference>
<keyword evidence="4 8" id="KW-0949">S-adenosyl-L-methionine</keyword>
<dbReference type="EMBL" id="LGCL01000032">
    <property type="protein sequence ID" value="KPL74380.1"/>
    <property type="molecule type" value="Genomic_DNA"/>
</dbReference>
<dbReference type="SUPFAM" id="SSF102114">
    <property type="entry name" value="Radical SAM enzymes"/>
    <property type="match status" value="1"/>
</dbReference>
<dbReference type="OrthoDB" id="9805215at2"/>
<dbReference type="GO" id="GO:0046872">
    <property type="term" value="F:metal ion binding"/>
    <property type="evidence" value="ECO:0007669"/>
    <property type="project" value="UniProtKB-KW"/>
</dbReference>
<dbReference type="SFLD" id="SFLDS00029">
    <property type="entry name" value="Radical_SAM"/>
    <property type="match status" value="1"/>
</dbReference>
<feature type="binding site" evidence="8">
    <location>
        <position position="83"/>
    </location>
    <ligand>
        <name>[4Fe-4S] cluster</name>
        <dbReference type="ChEBI" id="CHEBI:49883"/>
        <label>1</label>
    </ligand>
</feature>
<dbReference type="Gene3D" id="3.40.50.12160">
    <property type="entry name" value="Methylthiotransferase, N-terminal domain"/>
    <property type="match status" value="1"/>
</dbReference>
<dbReference type="Gene3D" id="3.80.30.20">
    <property type="entry name" value="tm_1862 like domain"/>
    <property type="match status" value="1"/>
</dbReference>
<feature type="binding site" evidence="8">
    <location>
        <position position="165"/>
    </location>
    <ligand>
        <name>[4Fe-4S] cluster</name>
        <dbReference type="ChEBI" id="CHEBI:49883"/>
        <label>2</label>
        <note>4Fe-4S-S-AdoMet</note>
    </ligand>
</feature>
<feature type="domain" description="TRAM" evidence="9">
    <location>
        <begin position="381"/>
        <end position="445"/>
    </location>
</feature>
<feature type="domain" description="MTTase N-terminal" evidence="10">
    <location>
        <begin position="6"/>
        <end position="120"/>
    </location>
</feature>
<dbReference type="STRING" id="1134406.ADN00_13900"/>
<dbReference type="RefSeq" id="WP_075063625.1">
    <property type="nucleotide sequence ID" value="NZ_LGCL01000032.1"/>
</dbReference>
<protein>
    <recommendedName>
        <fullName evidence="8">Ribosomal protein uS12 methylthiotransferase RimO</fullName>
        <shortName evidence="8">uS12 MTTase</shortName>
        <shortName evidence="8">uS12 methylthiotransferase</shortName>
        <ecNumber evidence="8">2.8.4.4</ecNumber>
    </recommendedName>
    <alternativeName>
        <fullName evidence="8">Ribosomal protein uS12 (aspartate-C(3))-methylthiotransferase</fullName>
    </alternativeName>
    <alternativeName>
        <fullName evidence="8">Ribosome maturation factor RimO</fullName>
    </alternativeName>
</protein>
<evidence type="ECO:0000256" key="3">
    <source>
        <dbReference type="ARBA" id="ARBA00022679"/>
    </source>
</evidence>
<evidence type="ECO:0000259" key="10">
    <source>
        <dbReference type="PROSITE" id="PS51449"/>
    </source>
</evidence>
<feature type="binding site" evidence="8">
    <location>
        <position position="51"/>
    </location>
    <ligand>
        <name>[4Fe-4S] cluster</name>
        <dbReference type="ChEBI" id="CHEBI:49883"/>
        <label>1</label>
    </ligand>
</feature>
<dbReference type="GO" id="GO:0035600">
    <property type="term" value="P:tRNA methylthiolation"/>
    <property type="evidence" value="ECO:0007669"/>
    <property type="project" value="UniProtKB-ARBA"/>
</dbReference>
<dbReference type="SFLD" id="SFLDF00274">
    <property type="entry name" value="ribosomal_protein_S12_methylth"/>
    <property type="match status" value="1"/>
</dbReference>
<keyword evidence="2 8" id="KW-0963">Cytoplasm</keyword>
<dbReference type="InterPro" id="IPR038135">
    <property type="entry name" value="Methylthiotransferase_N_sf"/>
</dbReference>
<comment type="subcellular location">
    <subcellularLocation>
        <location evidence="8">Cytoplasm</location>
    </subcellularLocation>
</comment>
<evidence type="ECO:0000256" key="1">
    <source>
        <dbReference type="ARBA" id="ARBA00022485"/>
    </source>
</evidence>
<comment type="cofactor">
    <cofactor evidence="8">
        <name>[4Fe-4S] cluster</name>
        <dbReference type="ChEBI" id="CHEBI:49883"/>
    </cofactor>
    <text evidence="8">Binds 2 [4Fe-4S] clusters. One cluster is coordinated with 3 cysteines and an exchangeable S-adenosyl-L-methionine.</text>
</comment>
<dbReference type="HAMAP" id="MF_01865">
    <property type="entry name" value="MTTase_RimO"/>
    <property type="match status" value="1"/>
</dbReference>
<dbReference type="NCBIfam" id="TIGR00089">
    <property type="entry name" value="MiaB/RimO family radical SAM methylthiotransferase"/>
    <property type="match status" value="1"/>
</dbReference>
<dbReference type="Gene3D" id="2.40.50.140">
    <property type="entry name" value="Nucleic acid-binding proteins"/>
    <property type="match status" value="1"/>
</dbReference>
<dbReference type="InterPro" id="IPR020612">
    <property type="entry name" value="Methylthiotransferase_CS"/>
</dbReference>
<keyword evidence="5 8" id="KW-0479">Metal-binding</keyword>
<feature type="binding site" evidence="8">
    <location>
        <position position="168"/>
    </location>
    <ligand>
        <name>[4Fe-4S] cluster</name>
        <dbReference type="ChEBI" id="CHEBI:49883"/>
        <label>2</label>
        <note>4Fe-4S-S-AdoMet</note>
    </ligand>
</feature>
<dbReference type="GO" id="GO:0035599">
    <property type="term" value="F:aspartic acid methylthiotransferase activity"/>
    <property type="evidence" value="ECO:0007669"/>
    <property type="project" value="TreeGrafter"/>
</dbReference>
<dbReference type="FunFam" id="3.80.30.20:FF:000001">
    <property type="entry name" value="tRNA-2-methylthio-N(6)-dimethylallyladenosine synthase 2"/>
    <property type="match status" value="1"/>
</dbReference>
<dbReference type="AlphaFoldDB" id="A0A0P6XZ31"/>
<organism evidence="12 13">
    <name type="scientific">Ornatilinea apprima</name>
    <dbReference type="NCBI Taxonomy" id="1134406"/>
    <lineage>
        <taxon>Bacteria</taxon>
        <taxon>Bacillati</taxon>
        <taxon>Chloroflexota</taxon>
        <taxon>Anaerolineae</taxon>
        <taxon>Anaerolineales</taxon>
        <taxon>Anaerolineaceae</taxon>
        <taxon>Ornatilinea</taxon>
    </lineage>
</organism>
<dbReference type="InterPro" id="IPR002792">
    <property type="entry name" value="TRAM_dom"/>
</dbReference>
<comment type="similarity">
    <text evidence="8">Belongs to the methylthiotransferase family. RimO subfamily.</text>
</comment>
<dbReference type="InterPro" id="IPR058240">
    <property type="entry name" value="rSAM_sf"/>
</dbReference>
<accession>A0A0P6XZ31</accession>
<evidence type="ECO:0000313" key="13">
    <source>
        <dbReference type="Proteomes" id="UP000050417"/>
    </source>
</evidence>
<comment type="caution">
    <text evidence="12">The sequence shown here is derived from an EMBL/GenBank/DDBJ whole genome shotgun (WGS) entry which is preliminary data.</text>
</comment>
<evidence type="ECO:0000259" key="9">
    <source>
        <dbReference type="PROSITE" id="PS50926"/>
    </source>
</evidence>
<dbReference type="Proteomes" id="UP000050417">
    <property type="component" value="Unassembled WGS sequence"/>
</dbReference>
<dbReference type="InterPro" id="IPR007197">
    <property type="entry name" value="rSAM"/>
</dbReference>
<dbReference type="Pfam" id="PF04055">
    <property type="entry name" value="Radical_SAM"/>
    <property type="match status" value="1"/>
</dbReference>
<dbReference type="GO" id="GO:0051539">
    <property type="term" value="F:4 iron, 4 sulfur cluster binding"/>
    <property type="evidence" value="ECO:0007669"/>
    <property type="project" value="UniProtKB-UniRule"/>
</dbReference>
<dbReference type="Pfam" id="PF18693">
    <property type="entry name" value="TRAM_2"/>
    <property type="match status" value="1"/>
</dbReference>
<evidence type="ECO:0000256" key="7">
    <source>
        <dbReference type="ARBA" id="ARBA00023014"/>
    </source>
</evidence>
<dbReference type="EC" id="2.8.4.4" evidence="8"/>
<name>A0A0P6XZ31_9CHLR</name>
<dbReference type="PANTHER" id="PTHR43837">
    <property type="entry name" value="RIBOSOMAL PROTEIN S12 METHYLTHIOTRANSFERASE RIMO"/>
    <property type="match status" value="1"/>
</dbReference>
<dbReference type="GO" id="GO:0103039">
    <property type="term" value="F:protein methylthiotransferase activity"/>
    <property type="evidence" value="ECO:0007669"/>
    <property type="project" value="UniProtKB-EC"/>
</dbReference>
<keyword evidence="13" id="KW-1185">Reference proteome</keyword>
<evidence type="ECO:0000256" key="4">
    <source>
        <dbReference type="ARBA" id="ARBA00022691"/>
    </source>
</evidence>
<comment type="function">
    <text evidence="8">Catalyzes the methylthiolation of an aspartic acid residue of ribosomal protein uS12.</text>
</comment>
<evidence type="ECO:0000256" key="2">
    <source>
        <dbReference type="ARBA" id="ARBA00022490"/>
    </source>
</evidence>
<dbReference type="SFLD" id="SFLDG01082">
    <property type="entry name" value="B12-binding_domain_containing"/>
    <property type="match status" value="1"/>
</dbReference>
<dbReference type="InterPro" id="IPR005839">
    <property type="entry name" value="Methylthiotransferase"/>
</dbReference>
<dbReference type="PROSITE" id="PS51918">
    <property type="entry name" value="RADICAL_SAM"/>
    <property type="match status" value="1"/>
</dbReference>
<comment type="catalytic activity">
    <reaction evidence="8">
        <text>L-aspartate(89)-[ribosomal protein uS12]-hydrogen + (sulfur carrier)-SH + AH2 + 2 S-adenosyl-L-methionine = 3-methylsulfanyl-L-aspartate(89)-[ribosomal protein uS12]-hydrogen + (sulfur carrier)-H + 5'-deoxyadenosine + L-methionine + A + S-adenosyl-L-homocysteine + 2 H(+)</text>
        <dbReference type="Rhea" id="RHEA:37087"/>
        <dbReference type="Rhea" id="RHEA-COMP:10460"/>
        <dbReference type="Rhea" id="RHEA-COMP:10461"/>
        <dbReference type="Rhea" id="RHEA-COMP:14737"/>
        <dbReference type="Rhea" id="RHEA-COMP:14739"/>
        <dbReference type="ChEBI" id="CHEBI:13193"/>
        <dbReference type="ChEBI" id="CHEBI:15378"/>
        <dbReference type="ChEBI" id="CHEBI:17319"/>
        <dbReference type="ChEBI" id="CHEBI:17499"/>
        <dbReference type="ChEBI" id="CHEBI:29917"/>
        <dbReference type="ChEBI" id="CHEBI:29961"/>
        <dbReference type="ChEBI" id="CHEBI:57844"/>
        <dbReference type="ChEBI" id="CHEBI:57856"/>
        <dbReference type="ChEBI" id="CHEBI:59789"/>
        <dbReference type="ChEBI" id="CHEBI:64428"/>
        <dbReference type="ChEBI" id="CHEBI:73599"/>
        <dbReference type="EC" id="2.8.4.4"/>
    </reaction>
</comment>
<dbReference type="InterPro" id="IPR023404">
    <property type="entry name" value="rSAM_horseshoe"/>
</dbReference>
<dbReference type="PROSITE" id="PS51449">
    <property type="entry name" value="MTTASE_N"/>
    <property type="match status" value="1"/>
</dbReference>
<keyword evidence="7 8" id="KW-0411">Iron-sulfur</keyword>
<dbReference type="Pfam" id="PF00919">
    <property type="entry name" value="UPF0004"/>
    <property type="match status" value="1"/>
</dbReference>
<dbReference type="CDD" id="cd01335">
    <property type="entry name" value="Radical_SAM"/>
    <property type="match status" value="1"/>
</dbReference>
<sequence length="445" mass="49403">MKRNHQTYFLASLGCAKNTVDSESMALLLNSAGYRPVEDPHKADVMIVNTCGFIHDARQESIEVLQDLSKSKKRGQILLAAGCLPQRDAELITQAVPKIDGLLSTRRWMQIVQFIETIRSQPSSHALYDIPPDNMPSLEPGGVLRSAIQGGSAYLKIADGCRRGCAYCSIPLIKGPVSSRKMEDILADARVLEQAGVQELILIAQDTTDYGSDLGLKDGLSQLLEQMVREVPSIPWIRLMYTFPGYITDRLIDLMASSRQILPYLDLPLQHAHPDVLKSMHRPSDMEWVRGTLAKMRSKIPALALRTTFIVGYPTETDERFSALLDFTREIRFDHLGAFTYSFEPGTRGAPLGDPVSEEIKQERLQQLMQIQEEIALENNRAFVGREMQVLIDGAGDGISIGRTYRDAPEVDGLVILAGETEVGSLVNARITQAMPHDFTAEIIP</sequence>
<keyword evidence="3 8" id="KW-0808">Transferase</keyword>
<dbReference type="InterPro" id="IPR006638">
    <property type="entry name" value="Elp3/MiaA/NifB-like_rSAM"/>
</dbReference>